<gene>
    <name evidence="5" type="primary">MPUL0E02060</name>
    <name evidence="5" type="ORF">METSCH_E02060</name>
</gene>
<feature type="region of interest" description="Disordered" evidence="4">
    <location>
        <begin position="736"/>
        <end position="775"/>
    </location>
</feature>
<dbReference type="EMBL" id="CP034460">
    <property type="protein sequence ID" value="QBM89969.1"/>
    <property type="molecule type" value="Genomic_DNA"/>
</dbReference>
<feature type="compositionally biased region" description="Acidic residues" evidence="4">
    <location>
        <begin position="756"/>
        <end position="767"/>
    </location>
</feature>
<dbReference type="GO" id="GO:0000182">
    <property type="term" value="F:rDNA binding"/>
    <property type="evidence" value="ECO:0007669"/>
    <property type="project" value="TreeGrafter"/>
</dbReference>
<protein>
    <submittedName>
        <fullName evidence="5">DNA polymerase phi</fullName>
    </submittedName>
</protein>
<reference evidence="6" key="1">
    <citation type="submission" date="2019-03" db="EMBL/GenBank/DDBJ databases">
        <title>Snf2 controls pulcherriminic acid biosynthesis and connects pigmentation and antifungal activity of the yeast Metschnikowia pulcherrima.</title>
        <authorList>
            <person name="Gore-Lloyd D."/>
            <person name="Sumann I."/>
            <person name="Brachmann A.O."/>
            <person name="Schneeberger K."/>
            <person name="Ortiz-Merino R.A."/>
            <person name="Moreno-Beltran M."/>
            <person name="Schlaefli M."/>
            <person name="Kirner P."/>
            <person name="Santos Kron A."/>
            <person name="Wolfe K.H."/>
            <person name="Piel J."/>
            <person name="Ahrens C.H."/>
            <person name="Henk D."/>
            <person name="Freimoser F.M."/>
        </authorList>
    </citation>
    <scope>NUCLEOTIDE SEQUENCE [LARGE SCALE GENOMIC DNA]</scope>
    <source>
        <strain evidence="6">APC 1.2</strain>
    </source>
</reference>
<dbReference type="PANTHER" id="PTHR13213">
    <property type="entry name" value="MYB-BINDING PROTEIN 1A FAMILY MEMBER"/>
    <property type="match status" value="1"/>
</dbReference>
<dbReference type="GO" id="GO:0005730">
    <property type="term" value="C:nucleolus"/>
    <property type="evidence" value="ECO:0007669"/>
    <property type="project" value="InterPro"/>
</dbReference>
<dbReference type="Proteomes" id="UP000292447">
    <property type="component" value="Chromosome V"/>
</dbReference>
<proteinExistence type="inferred from homology"/>
<sequence>MSVLRDHYYTLASEVPQERLEAATKLLSELSKVNKTEEWDYALNRLIKGLTTLRQLARFGFSMALTEVVRELVTKQDYELSVETFLDKIMAATSVSAGMKGKEVRPTLFGRLFGFQALVNSQLLLNAETSSQETLQKFVKLIVELSGQKAWLRETAMFTLCQFFGAYLQSEFVEDGTTTSFLQTISDEGLAFTTEGLAVVMTIPQDSRARVLSGVVANKQWKHADPMARGNLPDLAKVLKDVDAVEEDVAEGDKAVKTAKQKGTWSPRIPFVWDLLVRHFATESGEKDTDVEAVEGLKKRKKTSSAGKKKAKVESAVEFFPFKEFWKAAVDDSMFSEKLSAERKFWGFEIFIKFLQSLPANMVTHLYSPNLMRCLINQAAQPNRLLNKVSTKTINTIIETAHADLTKVVPSLTAVIDESRGGGWKFDHLLKLKLSDALIGVLGYLETPENVPQVTAEKLVSEIAQTLIEKFELALHTQATVDDDDKKMSNDNILKWVLDKLSVLFRSTKRYTLKTGPMEDVFKFLLQHAFFKTETGQNVSANVLKLVQDRLNAFLSEFISKKRKDHSWSLYCVKQIEKYEKKDGLVLVLELSEELVEIKKECFQMLDTIKQAMKQSAAAKNDQYCFELLFSMNLLQLYMGETETVGVLEDLKVSYVEIFGKADDGIDTSVVLTEIILSFVARKSTLLKKLSNIVWESFMCAENAEGKLNVNSACFKLLFDVLASRENEEGQKKLFEGEAEYQGEESDETSAQSESGESESESEDTPEGPEGAKLNEMVEKETTIKLANALGIKGDYDGEVKYDDLDSDDDQYESESMDDEQMMAIDGELARIFQERRNALTENSTSKKNSESLLAKEQMLLFKNRVLDLLDSFSKVQPNSVYNLSFIRPIVLLMNLTKDKNLGMKAHKLLKTRISKFKCSDEEVKKVYETDEDVAEFKQTLMELVTWLQFQAGTYSSSHAHGAACAQSCIIASKCLIAIDPETLPQIIQIYCDTLTKWATEPKNRIQANMFFDFINWLGTKRTSQ</sequence>
<organism evidence="5 6">
    <name type="scientific">Metschnikowia aff. pulcherrima</name>
    <dbReference type="NCBI Taxonomy" id="2163413"/>
    <lineage>
        <taxon>Eukaryota</taxon>
        <taxon>Fungi</taxon>
        <taxon>Dikarya</taxon>
        <taxon>Ascomycota</taxon>
        <taxon>Saccharomycotina</taxon>
        <taxon>Pichiomycetes</taxon>
        <taxon>Metschnikowiaceae</taxon>
        <taxon>Metschnikowia</taxon>
    </lineage>
</organism>
<accession>A0A4P6XS70</accession>
<comment type="similarity">
    <text evidence="2">Belongs to the MYBBP1A family.</text>
</comment>
<dbReference type="AlphaFoldDB" id="A0A4P6XS70"/>
<dbReference type="STRING" id="2163413.A0A4P6XS70"/>
<keyword evidence="3" id="KW-0539">Nucleus</keyword>
<feature type="compositionally biased region" description="Acidic residues" evidence="4">
    <location>
        <begin position="737"/>
        <end position="748"/>
    </location>
</feature>
<evidence type="ECO:0000256" key="3">
    <source>
        <dbReference type="ARBA" id="ARBA00023242"/>
    </source>
</evidence>
<dbReference type="Pfam" id="PF04931">
    <property type="entry name" value="DNA_pol_phi"/>
    <property type="match status" value="1"/>
</dbReference>
<dbReference type="InterPro" id="IPR007015">
    <property type="entry name" value="DNA_pol_V/MYBBP1A"/>
</dbReference>
<dbReference type="PANTHER" id="PTHR13213:SF2">
    <property type="entry name" value="MYB-BINDING PROTEIN 1A"/>
    <property type="match status" value="1"/>
</dbReference>
<evidence type="ECO:0000256" key="4">
    <source>
        <dbReference type="SAM" id="MobiDB-lite"/>
    </source>
</evidence>
<evidence type="ECO:0000256" key="2">
    <source>
        <dbReference type="ARBA" id="ARBA00006809"/>
    </source>
</evidence>
<name>A0A4P6XS70_9ASCO</name>
<evidence type="ECO:0000313" key="5">
    <source>
        <dbReference type="EMBL" id="QBM89969.1"/>
    </source>
</evidence>
<keyword evidence="6" id="KW-1185">Reference proteome</keyword>
<dbReference type="SUPFAM" id="SSF48371">
    <property type="entry name" value="ARM repeat"/>
    <property type="match status" value="1"/>
</dbReference>
<dbReference type="GO" id="GO:0006355">
    <property type="term" value="P:regulation of DNA-templated transcription"/>
    <property type="evidence" value="ECO:0007669"/>
    <property type="project" value="InterPro"/>
</dbReference>
<comment type="subcellular location">
    <subcellularLocation>
        <location evidence="1">Nucleus</location>
    </subcellularLocation>
</comment>
<dbReference type="InterPro" id="IPR016024">
    <property type="entry name" value="ARM-type_fold"/>
</dbReference>
<evidence type="ECO:0000256" key="1">
    <source>
        <dbReference type="ARBA" id="ARBA00004123"/>
    </source>
</evidence>
<evidence type="ECO:0000313" key="6">
    <source>
        <dbReference type="Proteomes" id="UP000292447"/>
    </source>
</evidence>